<feature type="domain" description="OmpR/PhoB-type" evidence="12">
    <location>
        <begin position="134"/>
        <end position="233"/>
    </location>
</feature>
<dbReference type="GO" id="GO:0000156">
    <property type="term" value="F:phosphorelay response regulator activity"/>
    <property type="evidence" value="ECO:0007669"/>
    <property type="project" value="TreeGrafter"/>
</dbReference>
<evidence type="ECO:0000256" key="7">
    <source>
        <dbReference type="ARBA" id="ARBA00024735"/>
    </source>
</evidence>
<dbReference type="Pfam" id="PF00072">
    <property type="entry name" value="Response_reg"/>
    <property type="match status" value="1"/>
</dbReference>
<evidence type="ECO:0000256" key="10">
    <source>
        <dbReference type="SAM" id="MobiDB-lite"/>
    </source>
</evidence>
<dbReference type="EMBL" id="CABPSN010000005">
    <property type="protein sequence ID" value="VVE34330.1"/>
    <property type="molecule type" value="Genomic_DNA"/>
</dbReference>
<dbReference type="PROSITE" id="PS50110">
    <property type="entry name" value="RESPONSE_REGULATORY"/>
    <property type="match status" value="1"/>
</dbReference>
<evidence type="ECO:0000259" key="12">
    <source>
        <dbReference type="PROSITE" id="PS51755"/>
    </source>
</evidence>
<dbReference type="Gene3D" id="3.40.50.2300">
    <property type="match status" value="1"/>
</dbReference>
<dbReference type="InterPro" id="IPR039420">
    <property type="entry name" value="WalR-like"/>
</dbReference>
<dbReference type="SMART" id="SM00862">
    <property type="entry name" value="Trans_reg_C"/>
    <property type="match status" value="1"/>
</dbReference>
<keyword evidence="5 9" id="KW-0238">DNA-binding</keyword>
<dbReference type="InterPro" id="IPR001789">
    <property type="entry name" value="Sig_transdc_resp-reg_receiver"/>
</dbReference>
<dbReference type="OrthoDB" id="9802426at2"/>
<dbReference type="InterPro" id="IPR016032">
    <property type="entry name" value="Sig_transdc_resp-reg_C-effctor"/>
</dbReference>
<dbReference type="PROSITE" id="PS51755">
    <property type="entry name" value="OMPR_PHOB"/>
    <property type="match status" value="1"/>
</dbReference>
<dbReference type="Gene3D" id="1.10.10.10">
    <property type="entry name" value="Winged helix-like DNA-binding domain superfamily/Winged helix DNA-binding domain"/>
    <property type="match status" value="1"/>
</dbReference>
<dbReference type="Proteomes" id="UP000366819">
    <property type="component" value="Unassembled WGS sequence"/>
</dbReference>
<dbReference type="GO" id="GO:0006355">
    <property type="term" value="P:regulation of DNA-templated transcription"/>
    <property type="evidence" value="ECO:0007669"/>
    <property type="project" value="InterPro"/>
</dbReference>
<evidence type="ECO:0000256" key="4">
    <source>
        <dbReference type="ARBA" id="ARBA00023015"/>
    </source>
</evidence>
<feature type="DNA-binding region" description="OmpR/PhoB-type" evidence="9">
    <location>
        <begin position="134"/>
        <end position="233"/>
    </location>
</feature>
<organism evidence="13 14">
    <name type="scientific">Pandoraea aquatica</name>
    <dbReference type="NCBI Taxonomy" id="2508290"/>
    <lineage>
        <taxon>Bacteria</taxon>
        <taxon>Pseudomonadati</taxon>
        <taxon>Pseudomonadota</taxon>
        <taxon>Betaproteobacteria</taxon>
        <taxon>Burkholderiales</taxon>
        <taxon>Burkholderiaceae</taxon>
        <taxon>Pandoraea</taxon>
    </lineage>
</organism>
<evidence type="ECO:0000256" key="3">
    <source>
        <dbReference type="ARBA" id="ARBA00023012"/>
    </source>
</evidence>
<dbReference type="PANTHER" id="PTHR48111">
    <property type="entry name" value="REGULATOR OF RPOS"/>
    <property type="match status" value="1"/>
</dbReference>
<dbReference type="InterPro" id="IPR001867">
    <property type="entry name" value="OmpR/PhoB-type_DNA-bd"/>
</dbReference>
<dbReference type="FunFam" id="1.10.10.10:FF:000018">
    <property type="entry name" value="DNA-binding response regulator ResD"/>
    <property type="match status" value="1"/>
</dbReference>
<dbReference type="SMART" id="SM00448">
    <property type="entry name" value="REC"/>
    <property type="match status" value="1"/>
</dbReference>
<feature type="modified residue" description="4-aspartylphosphate" evidence="8">
    <location>
        <position position="55"/>
    </location>
</feature>
<evidence type="ECO:0000313" key="14">
    <source>
        <dbReference type="Proteomes" id="UP000366819"/>
    </source>
</evidence>
<evidence type="ECO:0000256" key="6">
    <source>
        <dbReference type="ARBA" id="ARBA00023163"/>
    </source>
</evidence>
<dbReference type="CDD" id="cd00383">
    <property type="entry name" value="trans_reg_C"/>
    <property type="match status" value="1"/>
</dbReference>
<dbReference type="GO" id="GO:0005829">
    <property type="term" value="C:cytosol"/>
    <property type="evidence" value="ECO:0007669"/>
    <property type="project" value="TreeGrafter"/>
</dbReference>
<keyword evidence="6" id="KW-0804">Transcription</keyword>
<dbReference type="SUPFAM" id="SSF52172">
    <property type="entry name" value="CheY-like"/>
    <property type="match status" value="1"/>
</dbReference>
<name>A0A5E4XDT7_9BURK</name>
<accession>A0A5E4XDT7</accession>
<dbReference type="PANTHER" id="PTHR48111:SF1">
    <property type="entry name" value="TWO-COMPONENT RESPONSE REGULATOR ORR33"/>
    <property type="match status" value="1"/>
</dbReference>
<keyword evidence="3" id="KW-0902">Two-component regulatory system</keyword>
<gene>
    <name evidence="13" type="ORF">PAQ31011_03836</name>
</gene>
<evidence type="ECO:0000256" key="8">
    <source>
        <dbReference type="PROSITE-ProRule" id="PRU00169"/>
    </source>
</evidence>
<evidence type="ECO:0000256" key="5">
    <source>
        <dbReference type="ARBA" id="ARBA00023125"/>
    </source>
</evidence>
<keyword evidence="14" id="KW-1185">Reference proteome</keyword>
<dbReference type="SUPFAM" id="SSF46894">
    <property type="entry name" value="C-terminal effector domain of the bipartite response regulators"/>
    <property type="match status" value="1"/>
</dbReference>
<evidence type="ECO:0000259" key="11">
    <source>
        <dbReference type="PROSITE" id="PS50110"/>
    </source>
</evidence>
<dbReference type="Pfam" id="PF00486">
    <property type="entry name" value="Trans_reg_C"/>
    <property type="match status" value="1"/>
</dbReference>
<evidence type="ECO:0000313" key="13">
    <source>
        <dbReference type="EMBL" id="VVE34330.1"/>
    </source>
</evidence>
<dbReference type="GO" id="GO:0000976">
    <property type="term" value="F:transcription cis-regulatory region binding"/>
    <property type="evidence" value="ECO:0007669"/>
    <property type="project" value="TreeGrafter"/>
</dbReference>
<protein>
    <recommendedName>
        <fullName evidence="1">Phosphate regulon transcriptional regulatory protein PhoB</fullName>
    </recommendedName>
</protein>
<dbReference type="AlphaFoldDB" id="A0A5E4XDT7"/>
<dbReference type="RefSeq" id="WP_150577252.1">
    <property type="nucleotide sequence ID" value="NZ_CABPSN010000005.1"/>
</dbReference>
<reference evidence="13 14" key="1">
    <citation type="submission" date="2019-08" db="EMBL/GenBank/DDBJ databases">
        <authorList>
            <person name="Peeters C."/>
        </authorList>
    </citation>
    <scope>NUCLEOTIDE SEQUENCE [LARGE SCALE GENOMIC DNA]</scope>
    <source>
        <strain evidence="13 14">LMG 31011</strain>
    </source>
</reference>
<dbReference type="GO" id="GO:0032993">
    <property type="term" value="C:protein-DNA complex"/>
    <property type="evidence" value="ECO:0007669"/>
    <property type="project" value="TreeGrafter"/>
</dbReference>
<evidence type="ECO:0000256" key="1">
    <source>
        <dbReference type="ARBA" id="ARBA00013332"/>
    </source>
</evidence>
<comment type="function">
    <text evidence="7">This protein is a positive regulator for the phosphate regulon. Transcription of this operon is positively regulated by PhoB and PhoR when phosphate is limited.</text>
</comment>
<dbReference type="Gene3D" id="6.10.250.690">
    <property type="match status" value="1"/>
</dbReference>
<evidence type="ECO:0000256" key="2">
    <source>
        <dbReference type="ARBA" id="ARBA00022553"/>
    </source>
</evidence>
<feature type="domain" description="Response regulatory" evidence="11">
    <location>
        <begin position="6"/>
        <end position="120"/>
    </location>
</feature>
<proteinExistence type="predicted"/>
<dbReference type="InterPro" id="IPR011006">
    <property type="entry name" value="CheY-like_superfamily"/>
</dbReference>
<keyword evidence="2 8" id="KW-0597">Phosphoprotein</keyword>
<evidence type="ECO:0000256" key="9">
    <source>
        <dbReference type="PROSITE-ProRule" id="PRU01091"/>
    </source>
</evidence>
<dbReference type="InterPro" id="IPR036388">
    <property type="entry name" value="WH-like_DNA-bd_sf"/>
</dbReference>
<sequence length="255" mass="28133">MESPRRVLLVEDDVHIADLLTLHLRDERFEVVHCADGNEGLRRLAEGGWDALILDLMLPGVDGLEICRQARQMTRYTPIIITSARSSEVHRILGLELGADDYLAKPFSVLELVARVKALMRRVDALARNARMEAGSLAIAGLFIDPIAREATLGGKLLDLTPREFDLLYFFARQPGKVFSRMDLLNAVWGYQHEGYEHTVNTHINRLRAKIEADPAQPTRILTVWGRGYKFANDGAPEGSGTGGSTGTDTDAGAA</sequence>
<keyword evidence="4" id="KW-0805">Transcription regulation</keyword>
<feature type="region of interest" description="Disordered" evidence="10">
    <location>
        <begin position="235"/>
        <end position="255"/>
    </location>
</feature>